<dbReference type="PROSITE" id="PS51706">
    <property type="entry name" value="G_ENGB"/>
    <property type="match status" value="1"/>
</dbReference>
<evidence type="ECO:0000256" key="7">
    <source>
        <dbReference type="ARBA" id="ARBA00023134"/>
    </source>
</evidence>
<keyword evidence="12" id="KW-1185">Reference proteome</keyword>
<dbReference type="InterPro" id="IPR030393">
    <property type="entry name" value="G_ENGB_dom"/>
</dbReference>
<dbReference type="SUPFAM" id="SSF52540">
    <property type="entry name" value="P-loop containing nucleoside triphosphate hydrolases"/>
    <property type="match status" value="1"/>
</dbReference>
<dbReference type="PANTHER" id="PTHR11649">
    <property type="entry name" value="MSS1/TRME-RELATED GTP-BINDING PROTEIN"/>
    <property type="match status" value="1"/>
</dbReference>
<keyword evidence="5" id="KW-0547">Nucleotide-binding</keyword>
<keyword evidence="4" id="KW-0479">Metal-binding</keyword>
<keyword evidence="6" id="KW-0460">Magnesium</keyword>
<keyword evidence="3" id="KW-0132">Cell division</keyword>
<dbReference type="GO" id="GO:0046872">
    <property type="term" value="F:metal ion binding"/>
    <property type="evidence" value="ECO:0007669"/>
    <property type="project" value="UniProtKB-KW"/>
</dbReference>
<evidence type="ECO:0000256" key="1">
    <source>
        <dbReference type="ARBA" id="ARBA00001946"/>
    </source>
</evidence>
<accession>A0A835YAI4</accession>
<sequence>MSARPLTPQALGLACSRVPPGRRLRLAVRAAANSSDGFTYMQLDLPPPLFSNIKKSEFIKSSIKVAECPPDKLPEFALIGRSNVGKSSLINSLTNNAKLAKVSKEPGMTKLINHYLINDNWYLVDLPGYGFAKTASKASRDDWIRFTKDFFITRDNLVSVLLLVDSSLPPQQVDRECADWLAECEVPFCIVFTKIDNRKRDMPLNAANIRAFKQMMAEEWEALPRCFETSSKTGAGKSELLGYVASLREMHVRSK</sequence>
<reference evidence="11" key="1">
    <citation type="journal article" date="2020" name="bioRxiv">
        <title>Comparative genomics of Chlamydomonas.</title>
        <authorList>
            <person name="Craig R.J."/>
            <person name="Hasan A.R."/>
            <person name="Ness R.W."/>
            <person name="Keightley P.D."/>
        </authorList>
    </citation>
    <scope>NUCLEOTIDE SEQUENCE</scope>
    <source>
        <strain evidence="11">CCAP 11/70</strain>
    </source>
</reference>
<organism evidence="11 12">
    <name type="scientific">Edaphochlamys debaryana</name>
    <dbReference type="NCBI Taxonomy" id="47281"/>
    <lineage>
        <taxon>Eukaryota</taxon>
        <taxon>Viridiplantae</taxon>
        <taxon>Chlorophyta</taxon>
        <taxon>core chlorophytes</taxon>
        <taxon>Chlorophyceae</taxon>
        <taxon>CS clade</taxon>
        <taxon>Chlamydomonadales</taxon>
        <taxon>Chlamydomonadales incertae sedis</taxon>
        <taxon>Edaphochlamys</taxon>
    </lineage>
</organism>
<evidence type="ECO:0000313" key="12">
    <source>
        <dbReference type="Proteomes" id="UP000612055"/>
    </source>
</evidence>
<dbReference type="HAMAP" id="MF_00321">
    <property type="entry name" value="GTPase_EngB"/>
    <property type="match status" value="1"/>
</dbReference>
<dbReference type="OrthoDB" id="391988at2759"/>
<keyword evidence="9" id="KW-0131">Cell cycle</keyword>
<evidence type="ECO:0000256" key="4">
    <source>
        <dbReference type="ARBA" id="ARBA00022723"/>
    </source>
</evidence>
<dbReference type="Gene3D" id="3.40.50.300">
    <property type="entry name" value="P-loop containing nucleotide triphosphate hydrolases"/>
    <property type="match status" value="1"/>
</dbReference>
<evidence type="ECO:0000256" key="5">
    <source>
        <dbReference type="ARBA" id="ARBA00022741"/>
    </source>
</evidence>
<evidence type="ECO:0000256" key="3">
    <source>
        <dbReference type="ARBA" id="ARBA00022618"/>
    </source>
</evidence>
<evidence type="ECO:0000256" key="6">
    <source>
        <dbReference type="ARBA" id="ARBA00022842"/>
    </source>
</evidence>
<comment type="cofactor">
    <cofactor evidence="1">
        <name>Mg(2+)</name>
        <dbReference type="ChEBI" id="CHEBI:18420"/>
    </cofactor>
</comment>
<dbReference type="GO" id="GO:0051301">
    <property type="term" value="P:cell division"/>
    <property type="evidence" value="ECO:0007669"/>
    <property type="project" value="UniProtKB-KW"/>
</dbReference>
<dbReference type="InterPro" id="IPR027417">
    <property type="entry name" value="P-loop_NTPase"/>
</dbReference>
<keyword evidence="7" id="KW-0342">GTP-binding</keyword>
<evidence type="ECO:0000256" key="8">
    <source>
        <dbReference type="ARBA" id="ARBA00023210"/>
    </source>
</evidence>
<dbReference type="Proteomes" id="UP000612055">
    <property type="component" value="Unassembled WGS sequence"/>
</dbReference>
<dbReference type="EMBL" id="JAEHOE010000008">
    <property type="protein sequence ID" value="KAG2499051.1"/>
    <property type="molecule type" value="Genomic_DNA"/>
</dbReference>
<dbReference type="PANTHER" id="PTHR11649:SF13">
    <property type="entry name" value="ENGB-TYPE G DOMAIN-CONTAINING PROTEIN"/>
    <property type="match status" value="1"/>
</dbReference>
<proteinExistence type="inferred from homology"/>
<dbReference type="NCBIfam" id="TIGR03598">
    <property type="entry name" value="GTPase_YsxC"/>
    <property type="match status" value="1"/>
</dbReference>
<comment type="similarity">
    <text evidence="2">Belongs to the TRAFAC class TrmE-Era-EngA-EngB-Septin-like GTPase superfamily. EngB GTPase family.</text>
</comment>
<dbReference type="GO" id="GO:0005525">
    <property type="term" value="F:GTP binding"/>
    <property type="evidence" value="ECO:0007669"/>
    <property type="project" value="UniProtKB-KW"/>
</dbReference>
<comment type="caution">
    <text evidence="11">The sequence shown here is derived from an EMBL/GenBank/DDBJ whole genome shotgun (WGS) entry which is preliminary data.</text>
</comment>
<evidence type="ECO:0000256" key="2">
    <source>
        <dbReference type="ARBA" id="ARBA00009638"/>
    </source>
</evidence>
<dbReference type="CDD" id="cd01876">
    <property type="entry name" value="YihA_EngB"/>
    <property type="match status" value="1"/>
</dbReference>
<evidence type="ECO:0000259" key="10">
    <source>
        <dbReference type="PROSITE" id="PS51706"/>
    </source>
</evidence>
<dbReference type="AlphaFoldDB" id="A0A835YAI4"/>
<keyword evidence="8" id="KW-0717">Septation</keyword>
<dbReference type="InterPro" id="IPR006073">
    <property type="entry name" value="GTP-bd"/>
</dbReference>
<evidence type="ECO:0000313" key="11">
    <source>
        <dbReference type="EMBL" id="KAG2499051.1"/>
    </source>
</evidence>
<dbReference type="InterPro" id="IPR019987">
    <property type="entry name" value="GTP-bd_ribosome_bio_YsxC"/>
</dbReference>
<dbReference type="Pfam" id="PF01926">
    <property type="entry name" value="MMR_HSR1"/>
    <property type="match status" value="1"/>
</dbReference>
<evidence type="ECO:0000256" key="9">
    <source>
        <dbReference type="ARBA" id="ARBA00023306"/>
    </source>
</evidence>
<dbReference type="PROSITE" id="PS51257">
    <property type="entry name" value="PROKAR_LIPOPROTEIN"/>
    <property type="match status" value="1"/>
</dbReference>
<gene>
    <name evidence="11" type="ORF">HYH03_003236</name>
</gene>
<feature type="domain" description="EngB-type G" evidence="10">
    <location>
        <begin position="72"/>
        <end position="250"/>
    </location>
</feature>
<protein>
    <recommendedName>
        <fullName evidence="10">EngB-type G domain-containing protein</fullName>
    </recommendedName>
</protein>
<name>A0A835YAI4_9CHLO</name>